<dbReference type="PANTHER" id="PTHR13779">
    <property type="entry name" value="WERNER HELICASE-INTERACTING PROTEIN 1 FAMILY MEMBER"/>
    <property type="match status" value="1"/>
</dbReference>
<evidence type="ECO:0000256" key="1">
    <source>
        <dbReference type="ARBA" id="ARBA00002393"/>
    </source>
</evidence>
<dbReference type="InterPro" id="IPR027417">
    <property type="entry name" value="P-loop_NTPase"/>
</dbReference>
<evidence type="ECO:0000256" key="2">
    <source>
        <dbReference type="ARBA" id="ARBA00008959"/>
    </source>
</evidence>
<name>A0ABS0AXI4_9BACT</name>
<dbReference type="CDD" id="cd18139">
    <property type="entry name" value="HLD_clamp_RarA"/>
    <property type="match status" value="1"/>
</dbReference>
<keyword evidence="5" id="KW-0067">ATP-binding</keyword>
<organism evidence="7 8">
    <name type="scientific">Candidatus Neptunichlamydia vexilliferae</name>
    <dbReference type="NCBI Taxonomy" id="1651774"/>
    <lineage>
        <taxon>Bacteria</taxon>
        <taxon>Pseudomonadati</taxon>
        <taxon>Chlamydiota</taxon>
        <taxon>Chlamydiia</taxon>
        <taxon>Parachlamydiales</taxon>
        <taxon>Simkaniaceae</taxon>
        <taxon>Candidatus Neptunichlamydia</taxon>
    </lineage>
</organism>
<dbReference type="SUPFAM" id="SSF48019">
    <property type="entry name" value="post-AAA+ oligomerization domain-like"/>
    <property type="match status" value="1"/>
</dbReference>
<keyword evidence="4" id="KW-0547">Nucleotide-binding</keyword>
<evidence type="ECO:0000256" key="5">
    <source>
        <dbReference type="ARBA" id="ARBA00022840"/>
    </source>
</evidence>
<dbReference type="SUPFAM" id="SSF52540">
    <property type="entry name" value="P-loop containing nucleoside triphosphate hydrolases"/>
    <property type="match status" value="1"/>
</dbReference>
<comment type="similarity">
    <text evidence="2">Belongs to the AAA ATPase family. RarA/MGS1/WRNIP1 subfamily.</text>
</comment>
<accession>A0ABS0AXI4</accession>
<dbReference type="Proteomes" id="UP001194714">
    <property type="component" value="Unassembled WGS sequence"/>
</dbReference>
<dbReference type="InterPro" id="IPR003959">
    <property type="entry name" value="ATPase_AAA_core"/>
</dbReference>
<keyword evidence="8" id="KW-1185">Reference proteome</keyword>
<dbReference type="Gene3D" id="1.10.8.60">
    <property type="match status" value="1"/>
</dbReference>
<feature type="domain" description="AAA+ ATPase" evidence="6">
    <location>
        <begin position="52"/>
        <end position="170"/>
    </location>
</feature>
<dbReference type="Gene3D" id="1.10.3710.10">
    <property type="entry name" value="DNA polymerase III clamp loader subunits, C-terminal domain"/>
    <property type="match status" value="1"/>
</dbReference>
<dbReference type="Gene3D" id="1.20.272.10">
    <property type="match status" value="1"/>
</dbReference>
<proteinExistence type="inferred from homology"/>
<evidence type="ECO:0000256" key="4">
    <source>
        <dbReference type="ARBA" id="ARBA00022741"/>
    </source>
</evidence>
<dbReference type="InterPro" id="IPR032423">
    <property type="entry name" value="AAA_assoc_2"/>
</dbReference>
<gene>
    <name evidence="7" type="ORF">NEPTK9_000337</name>
</gene>
<dbReference type="Gene3D" id="3.40.50.300">
    <property type="entry name" value="P-loop containing nucleotide triphosphate hydrolases"/>
    <property type="match status" value="1"/>
</dbReference>
<dbReference type="Pfam" id="PF00004">
    <property type="entry name" value="AAA"/>
    <property type="match status" value="1"/>
</dbReference>
<evidence type="ECO:0000256" key="3">
    <source>
        <dbReference type="ARBA" id="ARBA00020776"/>
    </source>
</evidence>
<dbReference type="InterPro" id="IPR008921">
    <property type="entry name" value="DNA_pol3_clamp-load_cplx_C"/>
</dbReference>
<protein>
    <recommendedName>
        <fullName evidence="3">Replication-associated recombination protein A</fullName>
    </recommendedName>
</protein>
<sequence length="429" mass="48039">MIVKTFLVKKICGKLPFMTLPLAEQLRPKDFSEVVGQSSLIELLSKIIERGKPLSILLWGPPGCGKTTIARLYAKAFDRPFVPFTGVMNGVADIKKAIQDAKSRPLFAGQPILFVDEIHRLNKAQQDIFLPCIEDGSIILIGATTENPSFTINNALLSRLRVLTLEHLSEEALQQIITRFETSSKKVTLTPDAKKALISLSQGDGRHLLNTLETLPEKEIDRDTLYALAQKKPAAYDRHDDGHFNLISALHKAVRGSDPDAALYYFARMLEGGEDPHYLARRMMRMAVEDIGLADPEALKVTLTAWETYERLGSPEGELALAQALLYLALAPKSNAAYVALKRAQKLAAETSHLDPPKTILNAPTKLMKQKGYGEDYQYDHDLPHAFSGQNYFPKGMERPSFYKPVTRGFEREMEKRLQFFASLRKKLS</sequence>
<evidence type="ECO:0000313" key="8">
    <source>
        <dbReference type="Proteomes" id="UP001194714"/>
    </source>
</evidence>
<dbReference type="Pfam" id="PF12002">
    <property type="entry name" value="MgsA_C"/>
    <property type="match status" value="1"/>
</dbReference>
<dbReference type="SMART" id="SM00382">
    <property type="entry name" value="AAA"/>
    <property type="match status" value="1"/>
</dbReference>
<dbReference type="CDD" id="cd00009">
    <property type="entry name" value="AAA"/>
    <property type="match status" value="1"/>
</dbReference>
<comment type="function">
    <text evidence="1">DNA-dependent ATPase that plays important roles in cellular responses to stalled DNA replication processes.</text>
</comment>
<dbReference type="InterPro" id="IPR021886">
    <property type="entry name" value="MgsA_C"/>
</dbReference>
<dbReference type="Pfam" id="PF16193">
    <property type="entry name" value="AAA_assoc_2"/>
    <property type="match status" value="1"/>
</dbReference>
<comment type="caution">
    <text evidence="7">The sequence shown here is derived from an EMBL/GenBank/DDBJ whole genome shotgun (WGS) entry which is preliminary data.</text>
</comment>
<reference evidence="7 8" key="1">
    <citation type="submission" date="2020-01" db="EMBL/GenBank/DDBJ databases">
        <title>Draft genome sequence of Cand. Neptunochlamydia vexilliferae K9.</title>
        <authorList>
            <person name="Schulz F."/>
            <person name="Koestlbacher S."/>
            <person name="Wascher F."/>
            <person name="Pizzetti I."/>
            <person name="Horn M."/>
        </authorList>
    </citation>
    <scope>NUCLEOTIDE SEQUENCE [LARGE SCALE GENOMIC DNA]</scope>
    <source>
        <strain evidence="7 8">K9</strain>
    </source>
</reference>
<evidence type="ECO:0000259" key="6">
    <source>
        <dbReference type="SMART" id="SM00382"/>
    </source>
</evidence>
<dbReference type="PANTHER" id="PTHR13779:SF7">
    <property type="entry name" value="ATPASE WRNIP1"/>
    <property type="match status" value="1"/>
</dbReference>
<dbReference type="EMBL" id="JAAEJV010000005">
    <property type="protein sequence ID" value="MBF5058838.1"/>
    <property type="molecule type" value="Genomic_DNA"/>
</dbReference>
<evidence type="ECO:0000313" key="7">
    <source>
        <dbReference type="EMBL" id="MBF5058838.1"/>
    </source>
</evidence>
<dbReference type="InterPro" id="IPR003593">
    <property type="entry name" value="AAA+_ATPase"/>
</dbReference>
<dbReference type="InterPro" id="IPR051314">
    <property type="entry name" value="AAA_ATPase_RarA/MGS1/WRNIP1"/>
</dbReference>